<dbReference type="InterPro" id="IPR054635">
    <property type="entry name" value="PA1571-like"/>
</dbReference>
<dbReference type="EMBL" id="LKEJ01000035">
    <property type="protein sequence ID" value="KTB70471.1"/>
    <property type="molecule type" value="Genomic_DNA"/>
</dbReference>
<dbReference type="AlphaFoldDB" id="A0A0W0IBG2"/>
<sequence length="56" mass="6232">MSLHERSTEVQVVRATPNLPVGGAILDQDGHEVLITEEMVQVACQECDKNWVTPEK</sequence>
<dbReference type="Proteomes" id="UP000053048">
    <property type="component" value="Unassembled WGS sequence"/>
</dbReference>
<evidence type="ECO:0000313" key="2">
    <source>
        <dbReference type="EMBL" id="KTB70471.1"/>
    </source>
</evidence>
<dbReference type="NCBIfam" id="NF045613">
    <property type="entry name" value="PA1571_fam"/>
    <property type="match status" value="1"/>
</dbReference>
<organism evidence="2 3">
    <name type="scientific">Pseudomonas viridiflava ICMP 13104</name>
    <dbReference type="NCBI Taxonomy" id="1198305"/>
    <lineage>
        <taxon>Bacteria</taxon>
        <taxon>Pseudomonadati</taxon>
        <taxon>Pseudomonadota</taxon>
        <taxon>Gammaproteobacteria</taxon>
        <taxon>Pseudomonadales</taxon>
        <taxon>Pseudomonadaceae</taxon>
        <taxon>Pseudomonas</taxon>
    </lineage>
</organism>
<proteinExistence type="predicted"/>
<reference evidence="2 3" key="1">
    <citation type="submission" date="2015-09" db="EMBL/GenBank/DDBJ databases">
        <title>Genome sequence of ICMP 13104.</title>
        <authorList>
            <person name="Visnovsky S."/>
            <person name="Lu A."/>
            <person name="Panda P."/>
            <person name="Pitman A."/>
        </authorList>
    </citation>
    <scope>NUCLEOTIDE SEQUENCE [LARGE SCALE GENOMIC DNA]</scope>
    <source>
        <strain evidence="2 3">ICMP 13104</strain>
    </source>
</reference>
<evidence type="ECO:0000313" key="1">
    <source>
        <dbReference type="EMBL" id="KTB69391.1"/>
    </source>
</evidence>
<dbReference type="EMBL" id="LKEJ01000088">
    <property type="protein sequence ID" value="KTB69391.1"/>
    <property type="molecule type" value="Genomic_DNA"/>
</dbReference>
<name>A0A0W0IBG2_PSEVI</name>
<keyword evidence="3" id="KW-1185">Reference proteome</keyword>
<comment type="caution">
    <text evidence="2">The sequence shown here is derived from an EMBL/GenBank/DDBJ whole genome shotgun (WGS) entry which is preliminary data.</text>
</comment>
<evidence type="ECO:0000313" key="3">
    <source>
        <dbReference type="Proteomes" id="UP000053048"/>
    </source>
</evidence>
<gene>
    <name evidence="2" type="ORF">AO067_09950</name>
    <name evidence="1" type="ORF">AO067_24625</name>
</gene>
<accession>A0A0W0IBG2</accession>
<protein>
    <submittedName>
        <fullName evidence="2">Multifunctional fatty acid oxidation complex subunit alpha</fullName>
    </submittedName>
</protein>